<protein>
    <submittedName>
        <fullName evidence="19">TonB-dependent siderophore receptor</fullName>
    </submittedName>
</protein>
<accession>A0ABT8XBT9</accession>
<feature type="domain" description="TonB-dependent receptor-like beta-barrel" evidence="17">
    <location>
        <begin position="260"/>
        <end position="688"/>
    </location>
</feature>
<dbReference type="PANTHER" id="PTHR32552:SF68">
    <property type="entry name" value="FERRICHROME OUTER MEMBRANE TRANSPORTER_PHAGE RECEPTOR"/>
    <property type="match status" value="1"/>
</dbReference>
<evidence type="ECO:0000256" key="7">
    <source>
        <dbReference type="ARBA" id="ARBA00022729"/>
    </source>
</evidence>
<evidence type="ECO:0000259" key="17">
    <source>
        <dbReference type="Pfam" id="PF00593"/>
    </source>
</evidence>
<keyword evidence="8" id="KW-0408">Iron</keyword>
<dbReference type="RefSeq" id="WP_244761828.1">
    <property type="nucleotide sequence ID" value="NZ_JALJCJ010000004.1"/>
</dbReference>
<evidence type="ECO:0000259" key="18">
    <source>
        <dbReference type="Pfam" id="PF07715"/>
    </source>
</evidence>
<gene>
    <name evidence="19" type="ORF">GB928_005965</name>
</gene>
<keyword evidence="7 16" id="KW-0732">Signal</keyword>
<dbReference type="InterPro" id="IPR039426">
    <property type="entry name" value="TonB-dep_rcpt-like"/>
</dbReference>
<dbReference type="Gene3D" id="2.40.170.20">
    <property type="entry name" value="TonB-dependent receptor, beta-barrel domain"/>
    <property type="match status" value="1"/>
</dbReference>
<reference evidence="19" key="1">
    <citation type="submission" date="2022-04" db="EMBL/GenBank/DDBJ databases">
        <title>Shinella lacus sp. nov., a novel member of the genus Shinella from water.</title>
        <authorList>
            <person name="Deng Y."/>
        </authorList>
    </citation>
    <scope>NUCLEOTIDE SEQUENCE</scope>
    <source>
        <strain evidence="19">JCM 31239</strain>
    </source>
</reference>
<dbReference type="InterPro" id="IPR037066">
    <property type="entry name" value="Plug_dom_sf"/>
</dbReference>
<keyword evidence="3 14" id="KW-0813">Transport</keyword>
<evidence type="ECO:0000256" key="2">
    <source>
        <dbReference type="ARBA" id="ARBA00009810"/>
    </source>
</evidence>
<feature type="chain" id="PRO_5046903168" evidence="16">
    <location>
        <begin position="23"/>
        <end position="719"/>
    </location>
</feature>
<keyword evidence="6 14" id="KW-0812">Transmembrane</keyword>
<evidence type="ECO:0000256" key="11">
    <source>
        <dbReference type="ARBA" id="ARBA00023136"/>
    </source>
</evidence>
<feature type="signal peptide" evidence="16">
    <location>
        <begin position="1"/>
        <end position="22"/>
    </location>
</feature>
<keyword evidence="20" id="KW-1185">Reference proteome</keyword>
<dbReference type="PROSITE" id="PS52016">
    <property type="entry name" value="TONB_DEPENDENT_REC_3"/>
    <property type="match status" value="1"/>
</dbReference>
<dbReference type="InterPro" id="IPR000531">
    <property type="entry name" value="Beta-barrel_TonB"/>
</dbReference>
<evidence type="ECO:0000256" key="14">
    <source>
        <dbReference type="PROSITE-ProRule" id="PRU01360"/>
    </source>
</evidence>
<keyword evidence="13 14" id="KW-0998">Cell outer membrane</keyword>
<keyword evidence="11 14" id="KW-0472">Membrane</keyword>
<comment type="subcellular location">
    <subcellularLocation>
        <location evidence="1 14">Cell outer membrane</location>
        <topology evidence="1 14">Multi-pass membrane protein</topology>
    </subcellularLocation>
</comment>
<evidence type="ECO:0000256" key="10">
    <source>
        <dbReference type="ARBA" id="ARBA00023077"/>
    </source>
</evidence>
<evidence type="ECO:0000256" key="16">
    <source>
        <dbReference type="SAM" id="SignalP"/>
    </source>
</evidence>
<feature type="domain" description="TonB-dependent receptor plug" evidence="18">
    <location>
        <begin position="69"/>
        <end position="170"/>
    </location>
</feature>
<dbReference type="InterPro" id="IPR012910">
    <property type="entry name" value="Plug_dom"/>
</dbReference>
<organism evidence="19 20">
    <name type="scientific">Shinella curvata</name>
    <dbReference type="NCBI Taxonomy" id="1817964"/>
    <lineage>
        <taxon>Bacteria</taxon>
        <taxon>Pseudomonadati</taxon>
        <taxon>Pseudomonadota</taxon>
        <taxon>Alphaproteobacteria</taxon>
        <taxon>Hyphomicrobiales</taxon>
        <taxon>Rhizobiaceae</taxon>
        <taxon>Shinella</taxon>
    </lineage>
</organism>
<evidence type="ECO:0000256" key="9">
    <source>
        <dbReference type="ARBA" id="ARBA00023065"/>
    </source>
</evidence>
<evidence type="ECO:0000256" key="13">
    <source>
        <dbReference type="ARBA" id="ARBA00023237"/>
    </source>
</evidence>
<evidence type="ECO:0000313" key="20">
    <source>
        <dbReference type="Proteomes" id="UP001177080"/>
    </source>
</evidence>
<comment type="similarity">
    <text evidence="2 14 15">Belongs to the TonB-dependent receptor family.</text>
</comment>
<dbReference type="Proteomes" id="UP001177080">
    <property type="component" value="Unassembled WGS sequence"/>
</dbReference>
<dbReference type="PANTHER" id="PTHR32552">
    <property type="entry name" value="FERRICHROME IRON RECEPTOR-RELATED"/>
    <property type="match status" value="1"/>
</dbReference>
<dbReference type="NCBIfam" id="TIGR01783">
    <property type="entry name" value="TonB-siderophor"/>
    <property type="match status" value="1"/>
</dbReference>
<dbReference type="CDD" id="cd01347">
    <property type="entry name" value="ligand_gated_channel"/>
    <property type="match status" value="1"/>
</dbReference>
<evidence type="ECO:0000256" key="5">
    <source>
        <dbReference type="ARBA" id="ARBA00022496"/>
    </source>
</evidence>
<evidence type="ECO:0000256" key="6">
    <source>
        <dbReference type="ARBA" id="ARBA00022692"/>
    </source>
</evidence>
<evidence type="ECO:0000256" key="4">
    <source>
        <dbReference type="ARBA" id="ARBA00022452"/>
    </source>
</evidence>
<keyword evidence="10 15" id="KW-0798">TonB box</keyword>
<keyword evidence="5" id="KW-0410">Iron transport</keyword>
<evidence type="ECO:0000256" key="15">
    <source>
        <dbReference type="RuleBase" id="RU003357"/>
    </source>
</evidence>
<evidence type="ECO:0000256" key="12">
    <source>
        <dbReference type="ARBA" id="ARBA00023170"/>
    </source>
</evidence>
<name>A0ABT8XBT9_9HYPH</name>
<dbReference type="Gene3D" id="2.170.130.10">
    <property type="entry name" value="TonB-dependent receptor, plug domain"/>
    <property type="match status" value="1"/>
</dbReference>
<dbReference type="SUPFAM" id="SSF56935">
    <property type="entry name" value="Porins"/>
    <property type="match status" value="1"/>
</dbReference>
<dbReference type="InterPro" id="IPR036942">
    <property type="entry name" value="Beta-barrel_TonB_sf"/>
</dbReference>
<evidence type="ECO:0000256" key="8">
    <source>
        <dbReference type="ARBA" id="ARBA00023004"/>
    </source>
</evidence>
<dbReference type="InterPro" id="IPR010105">
    <property type="entry name" value="TonB_sidphr_rcpt"/>
</dbReference>
<sequence length="719" mass="77459">MRLALACGTAAIALLAPMGAFAQDSGDATRLEEIRVEQGGETAKTGVEPVKGVVAKSTRSGSKSATALTEIPQSVTVVGREQMEMQSPQKIDEALRYAPGVNPSTYGTDSDTDWVFIRGFQADQSGVFLDGLSFYQTGFGTFLMDPFFLERIEVVKGPSSALYGGGNPGGFLNYVSKRPGERHRYIETGVNSFGNGYLAADIGDELQDGFSYRLNGKVSGGGWETDHSKDLRGAIAPSFKWQPDDATSFTVLGSLSRTDLVHTSTGFLPYEGAVVPNAAGYKVPRDFFYGDKDVEQYDRTQAMIGYEFSHTFDNDWTVRQNLRYGTVSLQEDGLYSNGVLTGTTLQRYRWAHDTNVNTFTVDNQLEGTFETGALEHTLLLGADYRWYRHGASTFFDASADAAWPGTTPSIDILNPVYGGAFGPPALGPESKTTLSQFGLYAQDQIRLGGWLATLNGRYDFVSRKLDTANIKRSDGEFSGRAGIAYEFANGLTPYLSYSTSFNPSPSDNGATVPSQRALMDSETGQQWEAGVKYAPTWFDGLFTAAVFDLTKQNVAVAAPDLANPWLKAALGEVNIKGIEFGAQANLDNGFKIIGGLTYLDAEVTEGGPTAAAGTTPVQIPDLTASLWLDYAVEAGSLEGLSGGVGVRYLGETFADTANKFVVPDATVVDAAIRYKKDNWSVALNVSNLFNKEYVASCQSVTSCGYGAGRTFMLKASTSW</sequence>
<keyword evidence="4 14" id="KW-1134">Transmembrane beta strand</keyword>
<evidence type="ECO:0000313" key="19">
    <source>
        <dbReference type="EMBL" id="MDO6120726.1"/>
    </source>
</evidence>
<evidence type="ECO:0000256" key="1">
    <source>
        <dbReference type="ARBA" id="ARBA00004571"/>
    </source>
</evidence>
<dbReference type="Pfam" id="PF00593">
    <property type="entry name" value="TonB_dep_Rec_b-barrel"/>
    <property type="match status" value="1"/>
</dbReference>
<comment type="caution">
    <text evidence="19">The sequence shown here is derived from an EMBL/GenBank/DDBJ whole genome shotgun (WGS) entry which is preliminary data.</text>
</comment>
<keyword evidence="9" id="KW-0406">Ion transport</keyword>
<dbReference type="EMBL" id="WHSC02000002">
    <property type="protein sequence ID" value="MDO6120726.1"/>
    <property type="molecule type" value="Genomic_DNA"/>
</dbReference>
<dbReference type="Pfam" id="PF07715">
    <property type="entry name" value="Plug"/>
    <property type="match status" value="1"/>
</dbReference>
<keyword evidence="12 19" id="KW-0675">Receptor</keyword>
<proteinExistence type="inferred from homology"/>
<evidence type="ECO:0000256" key="3">
    <source>
        <dbReference type="ARBA" id="ARBA00022448"/>
    </source>
</evidence>